<dbReference type="PANTHER" id="PTHR11060">
    <property type="entry name" value="PROTEIN MEMO1"/>
    <property type="match status" value="1"/>
</dbReference>
<dbReference type="EMBL" id="CAJVPS010000349">
    <property type="protein sequence ID" value="CAG8479529.1"/>
    <property type="molecule type" value="Genomic_DNA"/>
</dbReference>
<comment type="caution">
    <text evidence="2">The sequence shown here is derived from an EMBL/GenBank/DDBJ whole genome shotgun (WGS) entry which is preliminary data.</text>
</comment>
<gene>
    <name evidence="2" type="ORF">ALEPTO_LOCUS2416</name>
</gene>
<organism evidence="2 3">
    <name type="scientific">Ambispora leptoticha</name>
    <dbReference type="NCBI Taxonomy" id="144679"/>
    <lineage>
        <taxon>Eukaryota</taxon>
        <taxon>Fungi</taxon>
        <taxon>Fungi incertae sedis</taxon>
        <taxon>Mucoromycota</taxon>
        <taxon>Glomeromycotina</taxon>
        <taxon>Glomeromycetes</taxon>
        <taxon>Archaeosporales</taxon>
        <taxon>Ambisporaceae</taxon>
        <taxon>Ambispora</taxon>
    </lineage>
</organism>
<reference evidence="2" key="1">
    <citation type="submission" date="2021-06" db="EMBL/GenBank/DDBJ databases">
        <authorList>
            <person name="Kallberg Y."/>
            <person name="Tangrot J."/>
            <person name="Rosling A."/>
        </authorList>
    </citation>
    <scope>NUCLEOTIDE SEQUENCE</scope>
    <source>
        <strain evidence="2">FL130A</strain>
    </source>
</reference>
<evidence type="ECO:0000313" key="3">
    <source>
        <dbReference type="Proteomes" id="UP000789508"/>
    </source>
</evidence>
<dbReference type="HAMAP" id="MF_00055">
    <property type="entry name" value="MEMO1"/>
    <property type="match status" value="1"/>
</dbReference>
<proteinExistence type="inferred from homology"/>
<dbReference type="PANTHER" id="PTHR11060:SF0">
    <property type="entry name" value="PROTEIN MEMO1"/>
    <property type="match status" value="1"/>
</dbReference>
<protein>
    <submittedName>
        <fullName evidence="2">13693_t:CDS:1</fullName>
    </submittedName>
</protein>
<dbReference type="AlphaFoldDB" id="A0A9N8Z7T7"/>
<dbReference type="Pfam" id="PF01875">
    <property type="entry name" value="Memo"/>
    <property type="match status" value="1"/>
</dbReference>
<sequence>MSRYASHAGSWYTENASVLNEQLSEWLEEVPPTTEKGVPIPVKGARAIIAPHAGYSYSGPSAAYAYKCIDIEAIKRVFILGPSHHIYLPNCALSRCTEYETPFGNLILDTEVIGELRDTGHFADLAKKEDEAEHSIEMHLPYLYKTFESKINSIKIVPILVGALSTSQEQFYGRLLSRYLADPNNFFIISSDFCHWGLRFQYTYYSDDSDLTVQLTRKSKTELTIPIYQSIENLDRQGMSIIEHIDHQEFVSYLSKTRNTICGRHPIAVLVCALQELQTNTSTPAMKTPEIRFIHYKQSKQVTDVLDSSVSYASAYVYLP</sequence>
<comment type="similarity">
    <text evidence="1">Belongs to the MEMO1 family.</text>
</comment>
<dbReference type="OrthoDB" id="417112at2759"/>
<dbReference type="CDD" id="cd07361">
    <property type="entry name" value="MEMO_like"/>
    <property type="match status" value="1"/>
</dbReference>
<evidence type="ECO:0000313" key="2">
    <source>
        <dbReference type="EMBL" id="CAG8479529.1"/>
    </source>
</evidence>
<accession>A0A9N8Z7T7</accession>
<evidence type="ECO:0000256" key="1">
    <source>
        <dbReference type="ARBA" id="ARBA00006315"/>
    </source>
</evidence>
<dbReference type="NCBIfam" id="TIGR04336">
    <property type="entry name" value="AmmeMemoSam_B"/>
    <property type="match status" value="1"/>
</dbReference>
<keyword evidence="3" id="KW-1185">Reference proteome</keyword>
<dbReference type="InterPro" id="IPR002737">
    <property type="entry name" value="MEMO1_fam"/>
</dbReference>
<name>A0A9N8Z7T7_9GLOM</name>
<dbReference type="Gene3D" id="3.40.830.10">
    <property type="entry name" value="LigB-like"/>
    <property type="match status" value="1"/>
</dbReference>
<dbReference type="Proteomes" id="UP000789508">
    <property type="component" value="Unassembled WGS sequence"/>
</dbReference>